<dbReference type="InterPro" id="IPR052346">
    <property type="entry name" value="O-mannosyl-transferase_TMTC"/>
</dbReference>
<dbReference type="OrthoDB" id="1926212at2759"/>
<evidence type="ECO:0008006" key="6">
    <source>
        <dbReference type="Google" id="ProtNLM"/>
    </source>
</evidence>
<dbReference type="GO" id="GO:0000030">
    <property type="term" value="F:mannosyltransferase activity"/>
    <property type="evidence" value="ECO:0007669"/>
    <property type="project" value="TreeGrafter"/>
</dbReference>
<dbReference type="PANTHER" id="PTHR44227:SF3">
    <property type="entry name" value="PROTEIN O-MANNOSYL-TRANSFERASE TMTC4"/>
    <property type="match status" value="1"/>
</dbReference>
<protein>
    <recommendedName>
        <fullName evidence="6">Tetratricopeptide repeat protein</fullName>
    </recommendedName>
</protein>
<dbReference type="EMBL" id="JAFCMP010000335">
    <property type="protein sequence ID" value="KAG5181093.1"/>
    <property type="molecule type" value="Genomic_DNA"/>
</dbReference>
<dbReference type="InterPro" id="IPR011990">
    <property type="entry name" value="TPR-like_helical_dom_sf"/>
</dbReference>
<evidence type="ECO:0000256" key="2">
    <source>
        <dbReference type="ARBA" id="ARBA00022803"/>
    </source>
</evidence>
<dbReference type="Proteomes" id="UP000664859">
    <property type="component" value="Unassembled WGS sequence"/>
</dbReference>
<reference evidence="4" key="1">
    <citation type="submission" date="2021-02" db="EMBL/GenBank/DDBJ databases">
        <title>First Annotated Genome of the Yellow-green Alga Tribonema minus.</title>
        <authorList>
            <person name="Mahan K.M."/>
        </authorList>
    </citation>
    <scope>NUCLEOTIDE SEQUENCE</scope>
    <source>
        <strain evidence="4">UTEX B ZZ1240</strain>
    </source>
</reference>
<dbReference type="Pfam" id="PF13432">
    <property type="entry name" value="TPR_16"/>
    <property type="match status" value="1"/>
</dbReference>
<dbReference type="PROSITE" id="PS50005">
    <property type="entry name" value="TPR"/>
    <property type="match status" value="1"/>
</dbReference>
<evidence type="ECO:0000256" key="1">
    <source>
        <dbReference type="ARBA" id="ARBA00022737"/>
    </source>
</evidence>
<gene>
    <name evidence="4" type="ORF">JKP88DRAFT_257957</name>
</gene>
<dbReference type="Gene3D" id="1.25.40.10">
    <property type="entry name" value="Tetratricopeptide repeat domain"/>
    <property type="match status" value="1"/>
</dbReference>
<evidence type="ECO:0000256" key="3">
    <source>
        <dbReference type="PROSITE-ProRule" id="PRU00339"/>
    </source>
</evidence>
<evidence type="ECO:0000313" key="5">
    <source>
        <dbReference type="Proteomes" id="UP000664859"/>
    </source>
</evidence>
<dbReference type="GO" id="GO:0030968">
    <property type="term" value="P:endoplasmic reticulum unfolded protein response"/>
    <property type="evidence" value="ECO:0007669"/>
    <property type="project" value="TreeGrafter"/>
</dbReference>
<keyword evidence="2 3" id="KW-0802">TPR repeat</keyword>
<dbReference type="AlphaFoldDB" id="A0A835YUT1"/>
<dbReference type="SMART" id="SM00028">
    <property type="entry name" value="TPR"/>
    <property type="match status" value="3"/>
</dbReference>
<accession>A0A835YUT1</accession>
<keyword evidence="5" id="KW-1185">Reference proteome</keyword>
<sequence length="239" mass="26300">MASWDFADGCSEPESIRTQAEGLKYFRHKLRQAPDNASYHRNLAPLLVSEGQLTKAIHHYRRAIELNPADCSSKNDIGVCLWQLGKWEAALAAFVQVTRERPDFTAAHVNMSAVYFGRGMLVQALQHARQAVHLAPMDARAHRNLAKVLDATGDSTCAMAHRQIAVLRGPGSRVPPKPVAADIQVHRALAVQLHYHQQGDVEGAHACMDAARALEGKHVVLPNSETTWEIVMNARLPSA</sequence>
<dbReference type="SUPFAM" id="SSF48452">
    <property type="entry name" value="TPR-like"/>
    <property type="match status" value="1"/>
</dbReference>
<feature type="repeat" description="TPR" evidence="3">
    <location>
        <begin position="37"/>
        <end position="70"/>
    </location>
</feature>
<name>A0A835YUT1_9STRA</name>
<dbReference type="GO" id="GO:0005783">
    <property type="term" value="C:endoplasmic reticulum"/>
    <property type="evidence" value="ECO:0007669"/>
    <property type="project" value="TreeGrafter"/>
</dbReference>
<comment type="caution">
    <text evidence="4">The sequence shown here is derived from an EMBL/GenBank/DDBJ whole genome shotgun (WGS) entry which is preliminary data.</text>
</comment>
<dbReference type="InterPro" id="IPR019734">
    <property type="entry name" value="TPR_rpt"/>
</dbReference>
<organism evidence="4 5">
    <name type="scientific">Tribonema minus</name>
    <dbReference type="NCBI Taxonomy" id="303371"/>
    <lineage>
        <taxon>Eukaryota</taxon>
        <taxon>Sar</taxon>
        <taxon>Stramenopiles</taxon>
        <taxon>Ochrophyta</taxon>
        <taxon>PX clade</taxon>
        <taxon>Xanthophyceae</taxon>
        <taxon>Tribonematales</taxon>
        <taxon>Tribonemataceae</taxon>
        <taxon>Tribonema</taxon>
    </lineage>
</organism>
<keyword evidence="1" id="KW-0677">Repeat</keyword>
<dbReference type="PANTHER" id="PTHR44227">
    <property type="match status" value="1"/>
</dbReference>
<evidence type="ECO:0000313" key="4">
    <source>
        <dbReference type="EMBL" id="KAG5181093.1"/>
    </source>
</evidence>
<proteinExistence type="predicted"/>
<dbReference type="Pfam" id="PF14559">
    <property type="entry name" value="TPR_19"/>
    <property type="match status" value="1"/>
</dbReference>
<dbReference type="GO" id="GO:0035269">
    <property type="term" value="P:protein O-linked glycosylation via mannose"/>
    <property type="evidence" value="ECO:0007669"/>
    <property type="project" value="TreeGrafter"/>
</dbReference>